<protein>
    <submittedName>
        <fullName evidence="1">Uncharacterized protein</fullName>
    </submittedName>
</protein>
<dbReference type="AlphaFoldDB" id="V7C0B2"/>
<dbReference type="Gramene" id="ESW23617">
    <property type="protein sequence ID" value="ESW23617"/>
    <property type="gene ID" value="PHAVU_004G062700g"/>
</dbReference>
<keyword evidence="2" id="KW-1185">Reference proteome</keyword>
<reference evidence="2" key="1">
    <citation type="journal article" date="2014" name="Nat. Genet.">
        <title>A reference genome for common bean and genome-wide analysis of dual domestications.</title>
        <authorList>
            <person name="Schmutz J."/>
            <person name="McClean P.E."/>
            <person name="Mamidi S."/>
            <person name="Wu G.A."/>
            <person name="Cannon S.B."/>
            <person name="Grimwood J."/>
            <person name="Jenkins J."/>
            <person name="Shu S."/>
            <person name="Song Q."/>
            <person name="Chavarro C."/>
            <person name="Torres-Torres M."/>
            <person name="Geffroy V."/>
            <person name="Moghaddam S.M."/>
            <person name="Gao D."/>
            <person name="Abernathy B."/>
            <person name="Barry K."/>
            <person name="Blair M."/>
            <person name="Brick M.A."/>
            <person name="Chovatia M."/>
            <person name="Gepts P."/>
            <person name="Goodstein D.M."/>
            <person name="Gonzales M."/>
            <person name="Hellsten U."/>
            <person name="Hyten D.L."/>
            <person name="Jia G."/>
            <person name="Kelly J.D."/>
            <person name="Kudrna D."/>
            <person name="Lee R."/>
            <person name="Richard M.M."/>
            <person name="Miklas P.N."/>
            <person name="Osorno J.M."/>
            <person name="Rodrigues J."/>
            <person name="Thareau V."/>
            <person name="Urrea C.A."/>
            <person name="Wang M."/>
            <person name="Yu Y."/>
            <person name="Zhang M."/>
            <person name="Wing R.A."/>
            <person name="Cregan P.B."/>
            <person name="Rokhsar D.S."/>
            <person name="Jackson S.A."/>
        </authorList>
    </citation>
    <scope>NUCLEOTIDE SEQUENCE [LARGE SCALE GENOMIC DNA]</scope>
    <source>
        <strain evidence="2">cv. G19833</strain>
    </source>
</reference>
<accession>V7C0B2</accession>
<gene>
    <name evidence="1" type="ORF">PHAVU_004G062700g</name>
</gene>
<dbReference type="EMBL" id="CM002291">
    <property type="protein sequence ID" value="ESW23617.1"/>
    <property type="molecule type" value="Genomic_DNA"/>
</dbReference>
<sequence>MDKWLKRQTHHWRMHRFNSYWMHANGTLPPKSLPDFCTRMKSYGDCPVHPLEPYHILDSHSLHAFPCEVCAPLATP</sequence>
<proteinExistence type="predicted"/>
<dbReference type="Proteomes" id="UP000000226">
    <property type="component" value="Chromosome 4"/>
</dbReference>
<evidence type="ECO:0000313" key="1">
    <source>
        <dbReference type="EMBL" id="ESW23617.1"/>
    </source>
</evidence>
<name>V7C0B2_PHAVU</name>
<evidence type="ECO:0000313" key="2">
    <source>
        <dbReference type="Proteomes" id="UP000000226"/>
    </source>
</evidence>
<organism evidence="1 2">
    <name type="scientific">Phaseolus vulgaris</name>
    <name type="common">Kidney bean</name>
    <name type="synonym">French bean</name>
    <dbReference type="NCBI Taxonomy" id="3885"/>
    <lineage>
        <taxon>Eukaryota</taxon>
        <taxon>Viridiplantae</taxon>
        <taxon>Streptophyta</taxon>
        <taxon>Embryophyta</taxon>
        <taxon>Tracheophyta</taxon>
        <taxon>Spermatophyta</taxon>
        <taxon>Magnoliopsida</taxon>
        <taxon>eudicotyledons</taxon>
        <taxon>Gunneridae</taxon>
        <taxon>Pentapetalae</taxon>
        <taxon>rosids</taxon>
        <taxon>fabids</taxon>
        <taxon>Fabales</taxon>
        <taxon>Fabaceae</taxon>
        <taxon>Papilionoideae</taxon>
        <taxon>50 kb inversion clade</taxon>
        <taxon>NPAAA clade</taxon>
        <taxon>indigoferoid/millettioid clade</taxon>
        <taxon>Phaseoleae</taxon>
        <taxon>Phaseolus</taxon>
    </lineage>
</organism>